<organism evidence="2 3">
    <name type="scientific">Gordonia otitidis (strain DSM 44809 / CCUG 52243 / JCM 12355 / NBRC 100426 / IFM 10032)</name>
    <dbReference type="NCBI Taxonomy" id="1108044"/>
    <lineage>
        <taxon>Bacteria</taxon>
        <taxon>Bacillati</taxon>
        <taxon>Actinomycetota</taxon>
        <taxon>Actinomycetes</taxon>
        <taxon>Mycobacteriales</taxon>
        <taxon>Gordoniaceae</taxon>
        <taxon>Gordonia</taxon>
    </lineage>
</organism>
<protein>
    <submittedName>
        <fullName evidence="2">Uncharacterized protein</fullName>
    </submittedName>
</protein>
<dbReference type="RefSeq" id="WP_007240463.1">
    <property type="nucleotide sequence ID" value="NZ_BAFB01000206.1"/>
</dbReference>
<accession>H5TS23</accession>
<comment type="caution">
    <text evidence="2">The sequence shown here is derived from an EMBL/GenBank/DDBJ whole genome shotgun (WGS) entry which is preliminary data.</text>
</comment>
<sequence length="148" mass="16028">MATAASTARRTANSDSTMKAELTRTRAELDVARQRITELAEALTALGFPPEQLTLQLDQIAATNANAAADAVTGRNFHVAVMKAVTDAQNKPDASATDTLRMLLTKLQKLDQAATAQTRRNHARNRDNVTARRNRIRAMLVGTDTTSP</sequence>
<evidence type="ECO:0000256" key="1">
    <source>
        <dbReference type="SAM" id="MobiDB-lite"/>
    </source>
</evidence>
<evidence type="ECO:0000313" key="3">
    <source>
        <dbReference type="Proteomes" id="UP000005038"/>
    </source>
</evidence>
<dbReference type="AlphaFoldDB" id="H5TS23"/>
<keyword evidence="3" id="KW-1185">Reference proteome</keyword>
<gene>
    <name evidence="2" type="ORF">GOOTI_206_00140</name>
</gene>
<reference evidence="2" key="1">
    <citation type="submission" date="2012-02" db="EMBL/GenBank/DDBJ databases">
        <title>Whole genome shotgun sequence of Gordonia otitidis NBRC 100426.</title>
        <authorList>
            <person name="Yoshida I."/>
            <person name="Hosoyama A."/>
            <person name="Tsuchikane K."/>
            <person name="Katsumata H."/>
            <person name="Yamazaki S."/>
            <person name="Fujita N."/>
        </authorList>
    </citation>
    <scope>NUCLEOTIDE SEQUENCE [LARGE SCALE GENOMIC DNA]</scope>
    <source>
        <strain evidence="2">NBRC 100426</strain>
    </source>
</reference>
<feature type="region of interest" description="Disordered" evidence="1">
    <location>
        <begin position="1"/>
        <end position="21"/>
    </location>
</feature>
<name>H5TS23_GORO1</name>
<evidence type="ECO:0000313" key="2">
    <source>
        <dbReference type="EMBL" id="GAB36281.1"/>
    </source>
</evidence>
<dbReference type="EMBL" id="BAFB01000206">
    <property type="protein sequence ID" value="GAB36281.1"/>
    <property type="molecule type" value="Genomic_DNA"/>
</dbReference>
<proteinExistence type="predicted"/>
<dbReference type="STRING" id="1108044.GOOTI_206_00140"/>
<feature type="compositionally biased region" description="Low complexity" evidence="1">
    <location>
        <begin position="1"/>
        <end position="17"/>
    </location>
</feature>
<dbReference type="Proteomes" id="UP000005038">
    <property type="component" value="Unassembled WGS sequence"/>
</dbReference>